<evidence type="ECO:0000313" key="3">
    <source>
        <dbReference type="Proteomes" id="UP000801864"/>
    </source>
</evidence>
<dbReference type="Proteomes" id="UP000801864">
    <property type="component" value="Unassembled WGS sequence"/>
</dbReference>
<dbReference type="SUPFAM" id="SSF54695">
    <property type="entry name" value="POZ domain"/>
    <property type="match status" value="2"/>
</dbReference>
<accession>A0A9P4X4N6</accession>
<dbReference type="Pfam" id="PF00651">
    <property type="entry name" value="BTB"/>
    <property type="match status" value="2"/>
</dbReference>
<gene>
    <name evidence="2" type="ORF">CFAM422_011288</name>
</gene>
<sequence length="467" mass="52566">ANFILFYLCSARSSRSYCDLDLVCGDGRTIPVHKIIVFSQSNILEETYNADWGHEIYLVSDYDFEDIQRLVDYLYTGDYKMTPSDSSEEQDKASELIAHGNLLGLAGEYDVHGLIRLAVEKSRAAIRDEPETGALIKCIPKVYKSVIDPDHKMVKMMVESIRERIRRTPLDFNARCILNSTMQEVPGFARDLAMSFVTQEPQNEAGVITLLTLYLFFSPNSAQHRGEFCDLDIVCNGHTIPVHKVIICLQSPVIKAACTGSFAESCGRYEIKDCSYETIQGMIDYLYTGNYDTYTKELPKGQSEKPGEIVPGQRDVLCELVQHVKMFGLADKYLIDGLLELSRNKFKKTVRDERDTCAFSQFVAEVYDLQCESSKELRDIVVESFRERVAVTPLKPNVQEAVDGLIDEIPEFAGDLARSYLRRPILGHCTTCGTHKLVSISTLQCRCEECGKGGATPLGSWYEGKSY</sequence>
<reference evidence="2 3" key="1">
    <citation type="submission" date="2018-06" db="EMBL/GenBank/DDBJ databases">
        <title>Genome analysis of cellulolytic fungus Trichoderma lentiforme CFAM-422.</title>
        <authorList>
            <person name="Steindorff A.S."/>
            <person name="Formighieri E.F."/>
            <person name="Midorikawa G.E.O."/>
            <person name="Tamietti M.S."/>
            <person name="Ramos E.Z."/>
            <person name="Silva A.S."/>
            <person name="Bon E.P.S."/>
            <person name="Mendes T.D."/>
            <person name="Damaso M.C.T."/>
            <person name="Favaro L.C.L."/>
        </authorList>
    </citation>
    <scope>NUCLEOTIDE SEQUENCE [LARGE SCALE GENOMIC DNA]</scope>
    <source>
        <strain evidence="2 3">CFAM-422</strain>
    </source>
</reference>
<proteinExistence type="predicted"/>
<dbReference type="AlphaFoldDB" id="A0A9P4X4N6"/>
<protein>
    <recommendedName>
        <fullName evidence="1">BTB domain-containing protein</fullName>
    </recommendedName>
</protein>
<dbReference type="Gene3D" id="3.30.710.10">
    <property type="entry name" value="Potassium Channel Kv1.1, Chain A"/>
    <property type="match status" value="2"/>
</dbReference>
<dbReference type="PANTHER" id="PTHR47843:SF5">
    <property type="entry name" value="BTB_POZ DOMAIN PROTEIN"/>
    <property type="match status" value="1"/>
</dbReference>
<organism evidence="2 3">
    <name type="scientific">Trichoderma lentiforme</name>
    <dbReference type="NCBI Taxonomy" id="1567552"/>
    <lineage>
        <taxon>Eukaryota</taxon>
        <taxon>Fungi</taxon>
        <taxon>Dikarya</taxon>
        <taxon>Ascomycota</taxon>
        <taxon>Pezizomycotina</taxon>
        <taxon>Sordariomycetes</taxon>
        <taxon>Hypocreomycetidae</taxon>
        <taxon>Hypocreales</taxon>
        <taxon>Hypocreaceae</taxon>
        <taxon>Trichoderma</taxon>
    </lineage>
</organism>
<evidence type="ECO:0000259" key="1">
    <source>
        <dbReference type="PROSITE" id="PS50097"/>
    </source>
</evidence>
<feature type="domain" description="BTB" evidence="1">
    <location>
        <begin position="18"/>
        <end position="83"/>
    </location>
</feature>
<dbReference type="PROSITE" id="PS50097">
    <property type="entry name" value="BTB"/>
    <property type="match status" value="2"/>
</dbReference>
<feature type="domain" description="BTB" evidence="1">
    <location>
        <begin position="229"/>
        <end position="295"/>
    </location>
</feature>
<dbReference type="PANTHER" id="PTHR47843">
    <property type="entry name" value="BTB DOMAIN-CONTAINING PROTEIN-RELATED"/>
    <property type="match status" value="1"/>
</dbReference>
<evidence type="ECO:0000313" key="2">
    <source>
        <dbReference type="EMBL" id="KAF3060470.1"/>
    </source>
</evidence>
<dbReference type="InterPro" id="IPR011333">
    <property type="entry name" value="SKP1/BTB/POZ_sf"/>
</dbReference>
<keyword evidence="3" id="KW-1185">Reference proteome</keyword>
<dbReference type="InterPro" id="IPR000210">
    <property type="entry name" value="BTB/POZ_dom"/>
</dbReference>
<name>A0A9P4X4N6_9HYPO</name>
<feature type="non-terminal residue" evidence="2">
    <location>
        <position position="1"/>
    </location>
</feature>
<dbReference type="EMBL" id="QLNT01000023">
    <property type="protein sequence ID" value="KAF3060470.1"/>
    <property type="molecule type" value="Genomic_DNA"/>
</dbReference>
<comment type="caution">
    <text evidence="2">The sequence shown here is derived from an EMBL/GenBank/DDBJ whole genome shotgun (WGS) entry which is preliminary data.</text>
</comment>
<dbReference type="CDD" id="cd18186">
    <property type="entry name" value="BTB_POZ_ZBTB_KLHL-like"/>
    <property type="match status" value="1"/>
</dbReference>
<dbReference type="SMART" id="SM00225">
    <property type="entry name" value="BTB"/>
    <property type="match status" value="2"/>
</dbReference>